<reference evidence="4" key="2">
    <citation type="submission" date="2019-06" db="EMBL/GenBank/DDBJ databases">
        <title>Genomics analysis of Aphanomyces spp. identifies a new class of oomycete effector associated with host adaptation.</title>
        <authorList>
            <person name="Gaulin E."/>
        </authorList>
    </citation>
    <scope>NUCLEOTIDE SEQUENCE</scope>
    <source>
        <strain evidence="4">CBS 578.67</strain>
    </source>
</reference>
<feature type="transmembrane region" description="Helical" evidence="2">
    <location>
        <begin position="218"/>
        <end position="238"/>
    </location>
</feature>
<evidence type="ECO:0000313" key="5">
    <source>
        <dbReference type="EMBL" id="VFT93201.1"/>
    </source>
</evidence>
<dbReference type="PROSITE" id="PS50011">
    <property type="entry name" value="PROTEIN_KINASE_DOM"/>
    <property type="match status" value="1"/>
</dbReference>
<feature type="region of interest" description="Disordered" evidence="1">
    <location>
        <begin position="169"/>
        <end position="195"/>
    </location>
</feature>
<dbReference type="GO" id="GO:0004674">
    <property type="term" value="F:protein serine/threonine kinase activity"/>
    <property type="evidence" value="ECO:0007669"/>
    <property type="project" value="TreeGrafter"/>
</dbReference>
<name>A0A485L686_9STRA</name>
<dbReference type="Proteomes" id="UP000332933">
    <property type="component" value="Unassembled WGS sequence"/>
</dbReference>
<dbReference type="InterPro" id="IPR011009">
    <property type="entry name" value="Kinase-like_dom_sf"/>
</dbReference>
<keyword evidence="2" id="KW-0472">Membrane</keyword>
<dbReference type="SUPFAM" id="SSF56112">
    <property type="entry name" value="Protein kinase-like (PK-like)"/>
    <property type="match status" value="1"/>
</dbReference>
<keyword evidence="6" id="KW-1185">Reference proteome</keyword>
<proteinExistence type="predicted"/>
<evidence type="ECO:0000313" key="4">
    <source>
        <dbReference type="EMBL" id="KAF0692504.1"/>
    </source>
</evidence>
<accession>A0A485L686</accession>
<dbReference type="Gene3D" id="1.10.510.10">
    <property type="entry name" value="Transferase(Phosphotransferase) domain 1"/>
    <property type="match status" value="1"/>
</dbReference>
<feature type="compositionally biased region" description="Low complexity" evidence="1">
    <location>
        <begin position="174"/>
        <end position="189"/>
    </location>
</feature>
<dbReference type="InterPro" id="IPR001245">
    <property type="entry name" value="Ser-Thr/Tyr_kinase_cat_dom"/>
</dbReference>
<dbReference type="AlphaFoldDB" id="A0A485L686"/>
<organism evidence="5 6">
    <name type="scientific">Aphanomyces stellatus</name>
    <dbReference type="NCBI Taxonomy" id="120398"/>
    <lineage>
        <taxon>Eukaryota</taxon>
        <taxon>Sar</taxon>
        <taxon>Stramenopiles</taxon>
        <taxon>Oomycota</taxon>
        <taxon>Saprolegniomycetes</taxon>
        <taxon>Saprolegniales</taxon>
        <taxon>Verrucalvaceae</taxon>
        <taxon>Aphanomyces</taxon>
    </lineage>
</organism>
<dbReference type="GO" id="GO:0005524">
    <property type="term" value="F:ATP binding"/>
    <property type="evidence" value="ECO:0007669"/>
    <property type="project" value="InterPro"/>
</dbReference>
<reference evidence="5 6" key="1">
    <citation type="submission" date="2019-03" db="EMBL/GenBank/DDBJ databases">
        <authorList>
            <person name="Gaulin E."/>
            <person name="Dumas B."/>
        </authorList>
    </citation>
    <scope>NUCLEOTIDE SEQUENCE [LARGE SCALE GENOMIC DNA]</scope>
    <source>
        <strain evidence="5">CBS 568.67</strain>
    </source>
</reference>
<dbReference type="OrthoDB" id="4062651at2759"/>
<dbReference type="Pfam" id="PF07714">
    <property type="entry name" value="PK_Tyr_Ser-Thr"/>
    <property type="match status" value="1"/>
</dbReference>
<dbReference type="PANTHER" id="PTHR44329:SF214">
    <property type="entry name" value="PROTEIN KINASE DOMAIN-CONTAINING PROTEIN"/>
    <property type="match status" value="1"/>
</dbReference>
<evidence type="ECO:0000256" key="1">
    <source>
        <dbReference type="SAM" id="MobiDB-lite"/>
    </source>
</evidence>
<keyword evidence="2" id="KW-1133">Transmembrane helix</keyword>
<protein>
    <submittedName>
        <fullName evidence="5">Aste57867_16426 protein</fullName>
    </submittedName>
</protein>
<gene>
    <name evidence="5" type="primary">Aste57867_16426</name>
    <name evidence="4" type="ORF">As57867_016369</name>
    <name evidence="5" type="ORF">ASTE57867_16426</name>
</gene>
<evidence type="ECO:0000313" key="6">
    <source>
        <dbReference type="Proteomes" id="UP000332933"/>
    </source>
</evidence>
<dbReference type="EMBL" id="CAADRA010005896">
    <property type="protein sequence ID" value="VFT93201.1"/>
    <property type="molecule type" value="Genomic_DNA"/>
</dbReference>
<dbReference type="InterPro" id="IPR051681">
    <property type="entry name" value="Ser/Thr_Kinases-Pseudokinases"/>
</dbReference>
<dbReference type="InterPro" id="IPR000719">
    <property type="entry name" value="Prot_kinase_dom"/>
</dbReference>
<dbReference type="EMBL" id="VJMH01005875">
    <property type="protein sequence ID" value="KAF0692504.1"/>
    <property type="molecule type" value="Genomic_DNA"/>
</dbReference>
<keyword evidence="2" id="KW-0812">Transmembrane</keyword>
<feature type="domain" description="Protein kinase" evidence="3">
    <location>
        <begin position="281"/>
        <end position="548"/>
    </location>
</feature>
<sequence>MNNTQWHCAALSSTVFSRVRLDATTVECEAADDRSCRLIESMDQCERITTTPTKGLSCNPLEFDTPSSWCSRLLNTWLPADPRVYSCRRWTSHVFVGSRVNDGGDVECYSTDGATCAALGSQDACASALGASTGPGTPVVCSHVANAVASYASPDSWCASVITTRHASMTSDEPSNASNANAATTTTPPLQLFPSPELATITTPTTTPSSSPTFSKTGGVALAVALAACVLVVLFVAFMRRRRRHATAVMARKRSRRTTVAIPAGVNLGTIEAYHLDVDTLVLTKRLVVGANQDIYLGMFHDRVVIVKQLTTPDIDLLERLIQKTTLQASLQCPYVVDCLGACWDDNPFEMQCVLEYMDCGDLRSYLAVYDSHNFHWSHKVACLLRLVEGLAHLHAMPRAHGALQSKNVLIDSTKGTKLTNFGLSSAALIKSFPWVAPELLEASSRGASTAADIYALGVIMSELDTHAVPYADMRNTMTGKVLADVSVRCLVQQGRATPNFSDSIPSWLHEIALACLAHDPIKRPSAVQVLAAVQRGAFQKPSKMGFLV</sequence>
<evidence type="ECO:0000259" key="3">
    <source>
        <dbReference type="PROSITE" id="PS50011"/>
    </source>
</evidence>
<dbReference type="PANTHER" id="PTHR44329">
    <property type="entry name" value="SERINE/THREONINE-PROTEIN KINASE TNNI3K-RELATED"/>
    <property type="match status" value="1"/>
</dbReference>
<evidence type="ECO:0000256" key="2">
    <source>
        <dbReference type="SAM" id="Phobius"/>
    </source>
</evidence>